<dbReference type="GO" id="GO:0008270">
    <property type="term" value="F:zinc ion binding"/>
    <property type="evidence" value="ECO:0007669"/>
    <property type="project" value="InterPro"/>
</dbReference>
<accession>A0AAJ0F3N4</accession>
<evidence type="ECO:0008006" key="4">
    <source>
        <dbReference type="Google" id="ProtNLM"/>
    </source>
</evidence>
<dbReference type="PANTHER" id="PTHR35392:SF2">
    <property type="entry name" value="ZN(II)2CYS6 TRANSCRIPTION FACTOR (EUROFUNG)"/>
    <property type="match status" value="1"/>
</dbReference>
<dbReference type="CDD" id="cd00067">
    <property type="entry name" value="GAL4"/>
    <property type="match status" value="1"/>
</dbReference>
<proteinExistence type="predicted"/>
<dbReference type="Gene3D" id="4.10.240.10">
    <property type="entry name" value="Zn(2)-C6 fungal-type DNA-binding domain"/>
    <property type="match status" value="1"/>
</dbReference>
<organism evidence="2 3">
    <name type="scientific">Echria macrotheca</name>
    <dbReference type="NCBI Taxonomy" id="438768"/>
    <lineage>
        <taxon>Eukaryota</taxon>
        <taxon>Fungi</taxon>
        <taxon>Dikarya</taxon>
        <taxon>Ascomycota</taxon>
        <taxon>Pezizomycotina</taxon>
        <taxon>Sordariomycetes</taxon>
        <taxon>Sordariomycetidae</taxon>
        <taxon>Sordariales</taxon>
        <taxon>Schizotheciaceae</taxon>
        <taxon>Echria</taxon>
    </lineage>
</organism>
<dbReference type="InterPro" id="IPR001138">
    <property type="entry name" value="Zn2Cys6_DnaBD"/>
</dbReference>
<name>A0AAJ0F3N4_9PEZI</name>
<sequence>MESSAHKRSPFQPFEICVFRAAGHRRRRKPARSRFSDDGRRKVGEVRNRRACLRCKALKISCSGGDPCTTCVSLTKRTVQAAHSSALTWSYCIRTSFEDVNIFRTAFDQNSVSAGLAQLTQHKPVLSFDVEWSCDHLVKTAVDWLLDTAPPCRSMVGTLSSPEFQKLSAKQIDSSLVEDSSLLLYAASQAHVKRMQGDDGGASELGYQTLTESAYYTGQRVVDRLDKTLLPQNLAKASKEALQMMLLTIVAIILAVGYVDPLSASPEFPDQLTTTTCSGSRPTLWEVMQHHICEMLSHHLIIIASKLRVRFGDGFQRKLITSALSRWDKAGRFTWVESQTLPHQPDCAFAAESCGGSSCSCQHLLSMLTDSTRPSSMCWRSESRLAMSDALLTPRCLSVLADISSEGNGPNGLVRLTNSFPNTDDSFLVPRPRDRPPLGRRDSYHSKVRRMHQCVPCLQVGSRVKHGHPDGILCTRCATSGLRSRSPPALGRLSISFIIDCQVYDMNQFQDPITAQINLTSSQPSTFTEHEDEQEVDITRRGSWGRVPQKLLSWLV</sequence>
<protein>
    <recommendedName>
        <fullName evidence="4">Zn(2)-C6 fungal-type domain-containing protein</fullName>
    </recommendedName>
</protein>
<dbReference type="InterPro" id="IPR036864">
    <property type="entry name" value="Zn2-C6_fun-type_DNA-bd_sf"/>
</dbReference>
<dbReference type="Proteomes" id="UP001239445">
    <property type="component" value="Unassembled WGS sequence"/>
</dbReference>
<dbReference type="SUPFAM" id="SSF57701">
    <property type="entry name" value="Zn2/Cys6 DNA-binding domain"/>
    <property type="match status" value="1"/>
</dbReference>
<evidence type="ECO:0000256" key="1">
    <source>
        <dbReference type="ARBA" id="ARBA00023242"/>
    </source>
</evidence>
<dbReference type="InterPro" id="IPR052973">
    <property type="entry name" value="Fungal_sec-metab_reg_TF"/>
</dbReference>
<dbReference type="PANTHER" id="PTHR35392">
    <property type="entry name" value="ZN(II)2CYS6 TRANSCRIPTION FACTOR (EUROFUNG)-RELATED-RELATED"/>
    <property type="match status" value="1"/>
</dbReference>
<dbReference type="EMBL" id="MU839837">
    <property type="protein sequence ID" value="KAK1753671.1"/>
    <property type="molecule type" value="Genomic_DNA"/>
</dbReference>
<keyword evidence="1" id="KW-0539">Nucleus</keyword>
<evidence type="ECO:0000313" key="2">
    <source>
        <dbReference type="EMBL" id="KAK1753671.1"/>
    </source>
</evidence>
<gene>
    <name evidence="2" type="ORF">QBC47DRAFT_415437</name>
</gene>
<keyword evidence="3" id="KW-1185">Reference proteome</keyword>
<dbReference type="AlphaFoldDB" id="A0AAJ0F3N4"/>
<reference evidence="2" key="1">
    <citation type="submission" date="2023-06" db="EMBL/GenBank/DDBJ databases">
        <title>Genome-scale phylogeny and comparative genomics of the fungal order Sordariales.</title>
        <authorList>
            <consortium name="Lawrence Berkeley National Laboratory"/>
            <person name="Hensen N."/>
            <person name="Bonometti L."/>
            <person name="Westerberg I."/>
            <person name="Brannstrom I.O."/>
            <person name="Guillou S."/>
            <person name="Cros-Aarteil S."/>
            <person name="Calhoun S."/>
            <person name="Haridas S."/>
            <person name="Kuo A."/>
            <person name="Mondo S."/>
            <person name="Pangilinan J."/>
            <person name="Riley R."/>
            <person name="Labutti K."/>
            <person name="Andreopoulos B."/>
            <person name="Lipzen A."/>
            <person name="Chen C."/>
            <person name="Yanf M."/>
            <person name="Daum C."/>
            <person name="Ng V."/>
            <person name="Clum A."/>
            <person name="Steindorff A."/>
            <person name="Ohm R."/>
            <person name="Martin F."/>
            <person name="Silar P."/>
            <person name="Natvig D."/>
            <person name="Lalanne C."/>
            <person name="Gautier V."/>
            <person name="Ament-Velasquez S.L."/>
            <person name="Kruys A."/>
            <person name="Hutchinson M.I."/>
            <person name="Powell A.J."/>
            <person name="Barry K."/>
            <person name="Miller A.N."/>
            <person name="Grigoriev I.V."/>
            <person name="Debuchy R."/>
            <person name="Gladieux P."/>
            <person name="Thoren M.H."/>
            <person name="Johannesson H."/>
        </authorList>
    </citation>
    <scope>NUCLEOTIDE SEQUENCE</scope>
    <source>
        <strain evidence="2">PSN4</strain>
    </source>
</reference>
<dbReference type="GO" id="GO:0000981">
    <property type="term" value="F:DNA-binding transcription factor activity, RNA polymerase II-specific"/>
    <property type="evidence" value="ECO:0007669"/>
    <property type="project" value="InterPro"/>
</dbReference>
<evidence type="ECO:0000313" key="3">
    <source>
        <dbReference type="Proteomes" id="UP001239445"/>
    </source>
</evidence>
<comment type="caution">
    <text evidence="2">The sequence shown here is derived from an EMBL/GenBank/DDBJ whole genome shotgun (WGS) entry which is preliminary data.</text>
</comment>